<protein>
    <submittedName>
        <fullName evidence="5">Helix-turn-helix domain-containing protein</fullName>
    </submittedName>
</protein>
<dbReference type="InterPro" id="IPR050204">
    <property type="entry name" value="AraC_XylS_family_regulators"/>
</dbReference>
<dbReference type="InterPro" id="IPR020449">
    <property type="entry name" value="Tscrpt_reg_AraC-type_HTH"/>
</dbReference>
<sequence length="313" mass="34452">MIDPSRIEASATLFDALAQGVDAFGLHESTAKVCQRQSVLRCGVGRVEMLKIKGTALAIDAAGCGNAARIAALVLLEGAGVIRQGERRVELEAGDLCLLRSGRPLSLDVVGPYRMAMVEVSEEEVVDRFPLWRAAMMTPIRGTSGVPAVFCDAVRSLHRWQDSLSVSAGSDHLADVIINLIGALICFAVPVNQDCLRQSLLQKDRIKQVVLSNLRNPDLDVDLIAASVGLSARQVHRVFADEGTSLMRWVWVQRLEQCYRELCQEPSGRRSISDVAFTWGFNDQAHFSRAFRKHFGLSPRDARRRASSELLID</sequence>
<evidence type="ECO:0000313" key="6">
    <source>
        <dbReference type="Proteomes" id="UP001597337"/>
    </source>
</evidence>
<accession>A0ABW4YDY3</accession>
<evidence type="ECO:0000256" key="1">
    <source>
        <dbReference type="ARBA" id="ARBA00023015"/>
    </source>
</evidence>
<keyword evidence="2" id="KW-0238">DNA-binding</keyword>
<keyword evidence="6" id="KW-1185">Reference proteome</keyword>
<reference evidence="6" key="1">
    <citation type="journal article" date="2019" name="Int. J. Syst. Evol. Microbiol.">
        <title>The Global Catalogue of Microorganisms (GCM) 10K type strain sequencing project: providing services to taxonomists for standard genome sequencing and annotation.</title>
        <authorList>
            <consortium name="The Broad Institute Genomics Platform"/>
            <consortium name="The Broad Institute Genome Sequencing Center for Infectious Disease"/>
            <person name="Wu L."/>
            <person name="Ma J."/>
        </authorList>
    </citation>
    <scope>NUCLEOTIDE SEQUENCE [LARGE SCALE GENOMIC DNA]</scope>
    <source>
        <strain evidence="6">KACC 12597</strain>
    </source>
</reference>
<evidence type="ECO:0000313" key="5">
    <source>
        <dbReference type="EMBL" id="MFD2113820.1"/>
    </source>
</evidence>
<dbReference type="SUPFAM" id="SSF46689">
    <property type="entry name" value="Homeodomain-like"/>
    <property type="match status" value="1"/>
</dbReference>
<evidence type="ECO:0000256" key="2">
    <source>
        <dbReference type="ARBA" id="ARBA00023125"/>
    </source>
</evidence>
<keyword evidence="1" id="KW-0805">Transcription regulation</keyword>
<dbReference type="InterPro" id="IPR035418">
    <property type="entry name" value="AraC-bd_2"/>
</dbReference>
<evidence type="ECO:0000259" key="4">
    <source>
        <dbReference type="PROSITE" id="PS01124"/>
    </source>
</evidence>
<dbReference type="InterPro" id="IPR009057">
    <property type="entry name" value="Homeodomain-like_sf"/>
</dbReference>
<dbReference type="PROSITE" id="PS01124">
    <property type="entry name" value="HTH_ARAC_FAMILY_2"/>
    <property type="match status" value="1"/>
</dbReference>
<name>A0ABW4YDY3_9GAMM</name>
<dbReference type="Pfam" id="PF12833">
    <property type="entry name" value="HTH_18"/>
    <property type="match status" value="1"/>
</dbReference>
<feature type="domain" description="HTH araC/xylS-type" evidence="4">
    <location>
        <begin position="204"/>
        <end position="305"/>
    </location>
</feature>
<dbReference type="PRINTS" id="PR00032">
    <property type="entry name" value="HTHARAC"/>
</dbReference>
<dbReference type="SMART" id="SM00342">
    <property type="entry name" value="HTH_ARAC"/>
    <property type="match status" value="1"/>
</dbReference>
<comment type="caution">
    <text evidence="5">The sequence shown here is derived from an EMBL/GenBank/DDBJ whole genome shotgun (WGS) entry which is preliminary data.</text>
</comment>
<dbReference type="RefSeq" id="WP_386028655.1">
    <property type="nucleotide sequence ID" value="NZ_JBHUHX010000059.1"/>
</dbReference>
<organism evidence="5 6">
    <name type="scientific">Thiorhodococcus fuscus</name>
    <dbReference type="NCBI Taxonomy" id="527200"/>
    <lineage>
        <taxon>Bacteria</taxon>
        <taxon>Pseudomonadati</taxon>
        <taxon>Pseudomonadota</taxon>
        <taxon>Gammaproteobacteria</taxon>
        <taxon>Chromatiales</taxon>
        <taxon>Chromatiaceae</taxon>
        <taxon>Thiorhodococcus</taxon>
    </lineage>
</organism>
<dbReference type="PANTHER" id="PTHR46796:SF6">
    <property type="entry name" value="ARAC SUBFAMILY"/>
    <property type="match status" value="1"/>
</dbReference>
<dbReference type="EMBL" id="JBHUHX010000059">
    <property type="protein sequence ID" value="MFD2113820.1"/>
    <property type="molecule type" value="Genomic_DNA"/>
</dbReference>
<dbReference type="Gene3D" id="1.10.10.60">
    <property type="entry name" value="Homeodomain-like"/>
    <property type="match status" value="1"/>
</dbReference>
<gene>
    <name evidence="5" type="ORF">ACFSJC_18385</name>
</gene>
<dbReference type="Pfam" id="PF14525">
    <property type="entry name" value="AraC_binding_2"/>
    <property type="match status" value="1"/>
</dbReference>
<dbReference type="Proteomes" id="UP001597337">
    <property type="component" value="Unassembled WGS sequence"/>
</dbReference>
<proteinExistence type="predicted"/>
<keyword evidence="3" id="KW-0804">Transcription</keyword>
<evidence type="ECO:0000256" key="3">
    <source>
        <dbReference type="ARBA" id="ARBA00023163"/>
    </source>
</evidence>
<dbReference type="InterPro" id="IPR018060">
    <property type="entry name" value="HTH_AraC"/>
</dbReference>
<dbReference type="PANTHER" id="PTHR46796">
    <property type="entry name" value="HTH-TYPE TRANSCRIPTIONAL ACTIVATOR RHAS-RELATED"/>
    <property type="match status" value="1"/>
</dbReference>